<keyword evidence="5" id="KW-1185">Reference proteome</keyword>
<protein>
    <submittedName>
        <fullName evidence="4">Nitronate monooxygenase</fullName>
    </submittedName>
</protein>
<dbReference type="Proteomes" id="UP000092993">
    <property type="component" value="Unassembled WGS sequence"/>
</dbReference>
<dbReference type="Pfam" id="PF03060">
    <property type="entry name" value="NMO"/>
    <property type="match status" value="1"/>
</dbReference>
<dbReference type="OMA" id="RDIHGWP"/>
<organism evidence="4 5">
    <name type="scientific">Grifola frondosa</name>
    <name type="common">Maitake</name>
    <name type="synonym">Polyporus frondosus</name>
    <dbReference type="NCBI Taxonomy" id="5627"/>
    <lineage>
        <taxon>Eukaryota</taxon>
        <taxon>Fungi</taxon>
        <taxon>Dikarya</taxon>
        <taxon>Basidiomycota</taxon>
        <taxon>Agaricomycotina</taxon>
        <taxon>Agaricomycetes</taxon>
        <taxon>Polyporales</taxon>
        <taxon>Grifolaceae</taxon>
        <taxon>Grifola</taxon>
    </lineage>
</organism>
<keyword evidence="4" id="KW-0503">Monooxygenase</keyword>
<keyword evidence="2" id="KW-0288">FMN</keyword>
<dbReference type="AlphaFoldDB" id="A0A1C7LQ68"/>
<evidence type="ECO:0000313" key="4">
    <source>
        <dbReference type="EMBL" id="OBZ66386.1"/>
    </source>
</evidence>
<dbReference type="STRING" id="5627.A0A1C7LQ68"/>
<comment type="caution">
    <text evidence="4">The sequence shown here is derived from an EMBL/GenBank/DDBJ whole genome shotgun (WGS) entry which is preliminary data.</text>
</comment>
<dbReference type="CDD" id="cd04730">
    <property type="entry name" value="NPD_like"/>
    <property type="match status" value="1"/>
</dbReference>
<dbReference type="PANTHER" id="PTHR32332">
    <property type="entry name" value="2-NITROPROPANE DIOXYGENASE"/>
    <property type="match status" value="1"/>
</dbReference>
<gene>
    <name evidence="4" type="primary">ncd-2</name>
    <name evidence="4" type="ORF">A0H81_13541</name>
</gene>
<proteinExistence type="predicted"/>
<evidence type="ECO:0000256" key="3">
    <source>
        <dbReference type="ARBA" id="ARBA00023002"/>
    </source>
</evidence>
<dbReference type="OrthoDB" id="2349068at2759"/>
<sequence>MLRINTSFTRLLGIRVPIVSAPMAGASSANLAIQVSRGGGFGFTAPSYGPAESFRNDLLSVRSQFPEYESKPLPIGVGYLGWILEEHEDSAEQMLDISLNSHVQAIWFAAGNQLGRWIRAGNQRKTIIFVQVGSVEDALVALNEWKADVIVAQGAGRCPDKLGSAFRAFSPKRKISRHRVRGAREQLRSHPLHARIFHPIKVSEGWPSRSCCWGLANGAQVASLLTLGAAGAVLGTRFLLTPESRYSPAQKAALLAAKSESTGTLGWPEGIDGRGIRNKIVEDAETGVGIDKLQENFKESARKNDPDRMVVWCGQGVSLMNEIKGAKEIVEEIHLEAVQQLQSSQLLLAV</sequence>
<dbReference type="SUPFAM" id="SSF51412">
    <property type="entry name" value="Inosine monophosphate dehydrogenase (IMPDH)"/>
    <property type="match status" value="2"/>
</dbReference>
<dbReference type="PANTHER" id="PTHR32332:SF20">
    <property type="entry name" value="2-NITROPROPANE DIOXYGENASE-LIKE PROTEIN"/>
    <property type="match status" value="1"/>
</dbReference>
<reference evidence="4 5" key="1">
    <citation type="submission" date="2016-03" db="EMBL/GenBank/DDBJ databases">
        <title>Whole genome sequencing of Grifola frondosa 9006-11.</title>
        <authorList>
            <person name="Min B."/>
            <person name="Park H."/>
            <person name="Kim J.-G."/>
            <person name="Cho H."/>
            <person name="Oh Y.-L."/>
            <person name="Kong W.-S."/>
            <person name="Choi I.-G."/>
        </authorList>
    </citation>
    <scope>NUCLEOTIDE SEQUENCE [LARGE SCALE GENOMIC DNA]</scope>
    <source>
        <strain evidence="4 5">9006-11</strain>
    </source>
</reference>
<dbReference type="Gene3D" id="3.20.20.70">
    <property type="entry name" value="Aldolase class I"/>
    <property type="match status" value="2"/>
</dbReference>
<keyword evidence="3" id="KW-0560">Oxidoreductase</keyword>
<dbReference type="EMBL" id="LUGG01000031">
    <property type="protein sequence ID" value="OBZ66386.1"/>
    <property type="molecule type" value="Genomic_DNA"/>
</dbReference>
<evidence type="ECO:0000256" key="1">
    <source>
        <dbReference type="ARBA" id="ARBA00022630"/>
    </source>
</evidence>
<accession>A0A1C7LQ68</accession>
<evidence type="ECO:0000313" key="5">
    <source>
        <dbReference type="Proteomes" id="UP000092993"/>
    </source>
</evidence>
<keyword evidence="1" id="KW-0285">Flavoprotein</keyword>
<dbReference type="GO" id="GO:0018580">
    <property type="term" value="F:nitronate monooxygenase activity"/>
    <property type="evidence" value="ECO:0007669"/>
    <property type="project" value="InterPro"/>
</dbReference>
<dbReference type="InterPro" id="IPR013785">
    <property type="entry name" value="Aldolase_TIM"/>
</dbReference>
<dbReference type="InterPro" id="IPR004136">
    <property type="entry name" value="NMO"/>
</dbReference>
<name>A0A1C7LQ68_GRIFR</name>
<evidence type="ECO:0000256" key="2">
    <source>
        <dbReference type="ARBA" id="ARBA00022643"/>
    </source>
</evidence>